<protein>
    <recommendedName>
        <fullName evidence="1">2EXR domain-containing protein</fullName>
    </recommendedName>
</protein>
<feature type="domain" description="2EXR" evidence="1">
    <location>
        <begin position="3"/>
        <end position="88"/>
    </location>
</feature>
<dbReference type="Proteomes" id="UP000184330">
    <property type="component" value="Unassembled WGS sequence"/>
</dbReference>
<dbReference type="PANTHER" id="PTHR35910:SF6">
    <property type="entry name" value="2EXR DOMAIN-CONTAINING PROTEIN"/>
    <property type="match status" value="1"/>
</dbReference>
<sequence length="217" mass="24643">MSFACFSKLPPELRVAIWEISLPGPRVIEITNHCYNNILARSPSTTTLDSLFQTNTESRHTVYSYYARYFGDRVEGQPLWFNAKIDTLYISDSIAMTFLGKGQSPLSAPDLGSVRYLALQMPIQDSWWIASEPLYCFSSDKARSNYLCIRCFKGVRSVAFASRGELGEDLVGKLFADFRENYGLIGKETLKELYDPEMLEGLDFKVARYSDFLPTSD</sequence>
<gene>
    <name evidence="2" type="ORF">PAC_01059</name>
</gene>
<evidence type="ECO:0000313" key="3">
    <source>
        <dbReference type="Proteomes" id="UP000184330"/>
    </source>
</evidence>
<reference evidence="2 3" key="1">
    <citation type="submission" date="2016-03" db="EMBL/GenBank/DDBJ databases">
        <authorList>
            <person name="Ploux O."/>
        </authorList>
    </citation>
    <scope>NUCLEOTIDE SEQUENCE [LARGE SCALE GENOMIC DNA]</scope>
    <source>
        <strain evidence="2 3">UAMH 11012</strain>
    </source>
</reference>
<keyword evidence="3" id="KW-1185">Reference proteome</keyword>
<dbReference type="OrthoDB" id="3473305at2759"/>
<accession>A0A1L7WEK1</accession>
<evidence type="ECO:0000313" key="2">
    <source>
        <dbReference type="EMBL" id="CZR51184.1"/>
    </source>
</evidence>
<name>A0A1L7WEK1_9HELO</name>
<organism evidence="2 3">
    <name type="scientific">Phialocephala subalpina</name>
    <dbReference type="NCBI Taxonomy" id="576137"/>
    <lineage>
        <taxon>Eukaryota</taxon>
        <taxon>Fungi</taxon>
        <taxon>Dikarya</taxon>
        <taxon>Ascomycota</taxon>
        <taxon>Pezizomycotina</taxon>
        <taxon>Leotiomycetes</taxon>
        <taxon>Helotiales</taxon>
        <taxon>Mollisiaceae</taxon>
        <taxon>Phialocephala</taxon>
        <taxon>Phialocephala fortinii species complex</taxon>
    </lineage>
</organism>
<dbReference type="EMBL" id="FJOG01000001">
    <property type="protein sequence ID" value="CZR51184.1"/>
    <property type="molecule type" value="Genomic_DNA"/>
</dbReference>
<dbReference type="Pfam" id="PF20150">
    <property type="entry name" value="2EXR"/>
    <property type="match status" value="1"/>
</dbReference>
<evidence type="ECO:0000259" key="1">
    <source>
        <dbReference type="Pfam" id="PF20150"/>
    </source>
</evidence>
<dbReference type="InterPro" id="IPR045518">
    <property type="entry name" value="2EXR"/>
</dbReference>
<dbReference type="PANTHER" id="PTHR35910">
    <property type="entry name" value="2EXR DOMAIN-CONTAINING PROTEIN"/>
    <property type="match status" value="1"/>
</dbReference>
<proteinExistence type="predicted"/>
<dbReference type="AlphaFoldDB" id="A0A1L7WEK1"/>